<comment type="caution">
    <text evidence="3">The sequence shown here is derived from an EMBL/GenBank/DDBJ whole genome shotgun (WGS) entry which is preliminary data.</text>
</comment>
<dbReference type="InterPro" id="IPR017969">
    <property type="entry name" value="Heavy-metal-associated_CS"/>
</dbReference>
<dbReference type="OrthoDB" id="9813965at2"/>
<name>A0A2S5GSB0_9BURK</name>
<dbReference type="InterPro" id="IPR036163">
    <property type="entry name" value="HMA_dom_sf"/>
</dbReference>
<evidence type="ECO:0000313" key="3">
    <source>
        <dbReference type="EMBL" id="PPA75826.1"/>
    </source>
</evidence>
<dbReference type="EMBL" id="PREU01000005">
    <property type="protein sequence ID" value="PPA75826.1"/>
    <property type="molecule type" value="Genomic_DNA"/>
</dbReference>
<protein>
    <submittedName>
        <fullName evidence="3">Copper chaperone</fullName>
    </submittedName>
</protein>
<accession>A0A2S5GSB0</accession>
<organism evidence="3 4">
    <name type="scientific">Achromobacter spanius</name>
    <dbReference type="NCBI Taxonomy" id="217203"/>
    <lineage>
        <taxon>Bacteria</taxon>
        <taxon>Pseudomonadati</taxon>
        <taxon>Pseudomonadota</taxon>
        <taxon>Betaproteobacteria</taxon>
        <taxon>Burkholderiales</taxon>
        <taxon>Alcaligenaceae</taxon>
        <taxon>Achromobacter</taxon>
    </lineage>
</organism>
<keyword evidence="1" id="KW-0479">Metal-binding</keyword>
<evidence type="ECO:0000313" key="4">
    <source>
        <dbReference type="Proteomes" id="UP000239990"/>
    </source>
</evidence>
<dbReference type="InterPro" id="IPR006121">
    <property type="entry name" value="HMA_dom"/>
</dbReference>
<dbReference type="SUPFAM" id="SSF55008">
    <property type="entry name" value="HMA, heavy metal-associated domain"/>
    <property type="match status" value="1"/>
</dbReference>
<dbReference type="Pfam" id="PF00403">
    <property type="entry name" value="HMA"/>
    <property type="match status" value="1"/>
</dbReference>
<dbReference type="GO" id="GO:0006825">
    <property type="term" value="P:copper ion transport"/>
    <property type="evidence" value="ECO:0007669"/>
    <property type="project" value="InterPro"/>
</dbReference>
<evidence type="ECO:0000256" key="1">
    <source>
        <dbReference type="ARBA" id="ARBA00022723"/>
    </source>
</evidence>
<dbReference type="PROSITE" id="PS01047">
    <property type="entry name" value="HMA_1"/>
    <property type="match status" value="1"/>
</dbReference>
<dbReference type="Proteomes" id="UP000239990">
    <property type="component" value="Unassembled WGS sequence"/>
</dbReference>
<dbReference type="Gene3D" id="3.30.70.100">
    <property type="match status" value="1"/>
</dbReference>
<gene>
    <name evidence="3" type="ORF">C4E15_13735</name>
</gene>
<dbReference type="PROSITE" id="PS50846">
    <property type="entry name" value="HMA_2"/>
    <property type="match status" value="1"/>
</dbReference>
<dbReference type="AlphaFoldDB" id="A0A2S5GSB0"/>
<dbReference type="RefSeq" id="WP_104143889.1">
    <property type="nucleotide sequence ID" value="NZ_PREU01000005.1"/>
</dbReference>
<dbReference type="InterPro" id="IPR000428">
    <property type="entry name" value="Cu-bd"/>
</dbReference>
<reference evidence="3 4" key="1">
    <citation type="submission" date="2018-02" db="EMBL/GenBank/DDBJ databases">
        <title>Draft Genome of Achromobacter spanius stain 6.</title>
        <authorList>
            <person name="Gunasekera T.S."/>
            <person name="Radwan O."/>
            <person name="Ruiz O.N."/>
        </authorList>
    </citation>
    <scope>NUCLEOTIDE SEQUENCE [LARGE SCALE GENOMIC DNA]</scope>
    <source>
        <strain evidence="3 4">6</strain>
    </source>
</reference>
<proteinExistence type="predicted"/>
<evidence type="ECO:0000259" key="2">
    <source>
        <dbReference type="PROSITE" id="PS50846"/>
    </source>
</evidence>
<dbReference type="GO" id="GO:0005507">
    <property type="term" value="F:copper ion binding"/>
    <property type="evidence" value="ECO:0007669"/>
    <property type="project" value="InterPro"/>
</dbReference>
<feature type="domain" description="HMA" evidence="2">
    <location>
        <begin position="1"/>
        <end position="64"/>
    </location>
</feature>
<dbReference type="PRINTS" id="PR00944">
    <property type="entry name" value="CUEXPORT"/>
</dbReference>
<dbReference type="CDD" id="cd00371">
    <property type="entry name" value="HMA"/>
    <property type="match status" value="1"/>
</dbReference>
<sequence length="66" mass="6887">MSIEFQVPDMTCGHCVKTITGAVTQAAPGATVTVDLPTHRVTVSGTDEADKVEAAIRDAGYEPARV</sequence>